<proteinExistence type="predicted"/>
<dbReference type="EMBL" id="JADEVO010000079">
    <property type="protein sequence ID" value="MBN3968791.1"/>
    <property type="molecule type" value="Genomic_DNA"/>
</dbReference>
<dbReference type="Proteomes" id="UP000772591">
    <property type="component" value="Unassembled WGS sequence"/>
</dbReference>
<name>A0ABS3ARR8_9PSED</name>
<sequence>MAMEWLGSVVSAVLKNAPGPMLAIGIASSLVLFSPDSMIESLGMTAFRTEHKAEIGGAFLLSIAYLSATTILWLKDVIIKAWTVRSARLVREQRLRELTPAEKSYLAPYVLGHENTCYFEPEDGIAGGLSAKNMIYRSSGVFNIMRGVPHNIQPWCKDYLTAHPELLEGASPPRQHGRNGRI</sequence>
<feature type="transmembrane region" description="Helical" evidence="1">
    <location>
        <begin position="12"/>
        <end position="35"/>
    </location>
</feature>
<keyword evidence="1" id="KW-1133">Transmembrane helix</keyword>
<keyword evidence="1" id="KW-0812">Transmembrane</keyword>
<gene>
    <name evidence="2" type="ORF">IMW75_26455</name>
</gene>
<reference evidence="2 3" key="1">
    <citation type="journal article" date="2021" name="Int. J. Syst. Evol. Microbiol.">
        <title>Pseudomonas piscium sp. nov., Pseudomonas pisciculturae sp. nov., Pseudomonas mucoides sp. nov. and Pseudomonas neuropathica sp. nov. isolated from rainbow trout.</title>
        <authorList>
            <person name="Duman M."/>
            <person name="Mulet M."/>
            <person name="Altun S."/>
            <person name="Saticioglu I.B."/>
            <person name="Gomila M."/>
            <person name="Lalucat J."/>
            <person name="Garcia-Valdes E."/>
        </authorList>
    </citation>
    <scope>NUCLEOTIDE SEQUENCE [LARGE SCALE GENOMIC DNA]</scope>
    <source>
        <strain evidence="2 3">LMG 28632</strain>
    </source>
</reference>
<comment type="caution">
    <text evidence="2">The sequence shown here is derived from an EMBL/GenBank/DDBJ whole genome shotgun (WGS) entry which is preliminary data.</text>
</comment>
<keyword evidence="1" id="KW-0472">Membrane</keyword>
<feature type="transmembrane region" description="Helical" evidence="1">
    <location>
        <begin position="55"/>
        <end position="74"/>
    </location>
</feature>
<accession>A0ABS3ARR8</accession>
<evidence type="ECO:0000313" key="2">
    <source>
        <dbReference type="EMBL" id="MBN3968791.1"/>
    </source>
</evidence>
<dbReference type="RefSeq" id="WP_205894279.1">
    <property type="nucleotide sequence ID" value="NZ_JADEVO010000079.1"/>
</dbReference>
<evidence type="ECO:0000256" key="1">
    <source>
        <dbReference type="SAM" id="Phobius"/>
    </source>
</evidence>
<dbReference type="InterPro" id="IPR025982">
    <property type="entry name" value="SieB"/>
</dbReference>
<dbReference type="Pfam" id="PF14163">
    <property type="entry name" value="SieB"/>
    <property type="match status" value="1"/>
</dbReference>
<evidence type="ECO:0000313" key="3">
    <source>
        <dbReference type="Proteomes" id="UP000772591"/>
    </source>
</evidence>
<organism evidence="2 3">
    <name type="scientific">Pseudomonas gregormendelii</name>
    <dbReference type="NCBI Taxonomy" id="1628277"/>
    <lineage>
        <taxon>Bacteria</taxon>
        <taxon>Pseudomonadati</taxon>
        <taxon>Pseudomonadota</taxon>
        <taxon>Gammaproteobacteria</taxon>
        <taxon>Pseudomonadales</taxon>
        <taxon>Pseudomonadaceae</taxon>
        <taxon>Pseudomonas</taxon>
    </lineage>
</organism>
<keyword evidence="3" id="KW-1185">Reference proteome</keyword>
<protein>
    <submittedName>
        <fullName evidence="2">Superinfection exclusion B family protein</fullName>
    </submittedName>
</protein>